<comment type="similarity">
    <text evidence="1">Belongs to the CCDC25 family.</text>
</comment>
<dbReference type="PANTHER" id="PTHR13049">
    <property type="entry name" value="DUF814-RELATED"/>
    <property type="match status" value="1"/>
</dbReference>
<feature type="region of interest" description="Disordered" evidence="2">
    <location>
        <begin position="149"/>
        <end position="180"/>
    </location>
</feature>
<evidence type="ECO:0000313" key="5">
    <source>
        <dbReference type="Proteomes" id="UP000275772"/>
    </source>
</evidence>
<evidence type="ECO:0000256" key="1">
    <source>
        <dbReference type="ARBA" id="ARBA00008998"/>
    </source>
</evidence>
<dbReference type="Pfam" id="PF05670">
    <property type="entry name" value="NFACT-R_1"/>
    <property type="match status" value="1"/>
</dbReference>
<feature type="compositionally biased region" description="Basic and acidic residues" evidence="2">
    <location>
        <begin position="158"/>
        <end position="171"/>
    </location>
</feature>
<dbReference type="VEuPathDB" id="FungiDB:BLGHR1_14779"/>
<evidence type="ECO:0000313" key="4">
    <source>
        <dbReference type="EMBL" id="SZF03984.1"/>
    </source>
</evidence>
<protein>
    <recommendedName>
        <fullName evidence="3">NFACT RNA-binding domain-containing protein</fullName>
    </recommendedName>
</protein>
<sequence>MVYYFTSSLTTPPARIYAGKDKFENEELIKFGLEDDVWFHVENLSSAHIYLRLSEDQSWDDLPEDLLIDCAQLTKANSIEGNKKSDVSIIYTPWTNLKKDGSMVAGQVGFKDNSQVKRILVSRRENSIVNRLNKTREEKFPDLHMEKESILQGKRKKEQATRNEERKEAARKAQKHKELKWQKDHAYDELFEDPSLGVANNQDREDLEDDFM</sequence>
<dbReference type="PANTHER" id="PTHR13049:SF2">
    <property type="entry name" value="COILED-COIL DOMAIN-CONTAINING PROTEIN 25"/>
    <property type="match status" value="1"/>
</dbReference>
<evidence type="ECO:0000256" key="2">
    <source>
        <dbReference type="SAM" id="MobiDB-lite"/>
    </source>
</evidence>
<evidence type="ECO:0000259" key="3">
    <source>
        <dbReference type="Pfam" id="PF05670"/>
    </source>
</evidence>
<accession>A0A383UUH9</accession>
<feature type="region of interest" description="Disordered" evidence="2">
    <location>
        <begin position="192"/>
        <end position="212"/>
    </location>
</feature>
<gene>
    <name evidence="4" type="ORF">BLGHR1_14779</name>
</gene>
<reference evidence="4 5" key="1">
    <citation type="submission" date="2017-11" db="EMBL/GenBank/DDBJ databases">
        <authorList>
            <person name="Kracher B."/>
        </authorList>
    </citation>
    <scope>NUCLEOTIDE SEQUENCE [LARGE SCALE GENOMIC DNA]</scope>
    <source>
        <strain evidence="4 5">RACE1</strain>
    </source>
</reference>
<dbReference type="InterPro" id="IPR039730">
    <property type="entry name" value="Jlp2/Ccd25"/>
</dbReference>
<dbReference type="AlphaFoldDB" id="A0A383UUH9"/>
<name>A0A383UUH9_BLUHO</name>
<dbReference type="InterPro" id="IPR008532">
    <property type="entry name" value="NFACT_RNA-bd"/>
</dbReference>
<proteinExistence type="inferred from homology"/>
<organism evidence="4 5">
    <name type="scientific">Blumeria hordei</name>
    <name type="common">Barley powdery mildew</name>
    <name type="synonym">Blumeria graminis f. sp. hordei</name>
    <dbReference type="NCBI Taxonomy" id="2867405"/>
    <lineage>
        <taxon>Eukaryota</taxon>
        <taxon>Fungi</taxon>
        <taxon>Dikarya</taxon>
        <taxon>Ascomycota</taxon>
        <taxon>Pezizomycotina</taxon>
        <taxon>Leotiomycetes</taxon>
        <taxon>Erysiphales</taxon>
        <taxon>Erysiphaceae</taxon>
        <taxon>Blumeria</taxon>
    </lineage>
</organism>
<dbReference type="EMBL" id="UNSH01000060">
    <property type="protein sequence ID" value="SZF03984.1"/>
    <property type="molecule type" value="Genomic_DNA"/>
</dbReference>
<feature type="domain" description="NFACT RNA-binding" evidence="3">
    <location>
        <begin position="1"/>
        <end position="112"/>
    </location>
</feature>
<dbReference type="Proteomes" id="UP000275772">
    <property type="component" value="Unassembled WGS sequence"/>
</dbReference>